<name>A0A967BJ81_9RHOB</name>
<organism evidence="1 2">
    <name type="scientific">Roseovarius gahaiensis</name>
    <dbReference type="NCBI Taxonomy" id="2716691"/>
    <lineage>
        <taxon>Bacteria</taxon>
        <taxon>Pseudomonadati</taxon>
        <taxon>Pseudomonadota</taxon>
        <taxon>Alphaproteobacteria</taxon>
        <taxon>Rhodobacterales</taxon>
        <taxon>Roseobacteraceae</taxon>
        <taxon>Roseovarius</taxon>
    </lineage>
</organism>
<keyword evidence="2" id="KW-1185">Reference proteome</keyword>
<evidence type="ECO:0000313" key="1">
    <source>
        <dbReference type="EMBL" id="NHQ76047.1"/>
    </source>
</evidence>
<accession>A0A967BJ81</accession>
<protein>
    <submittedName>
        <fullName evidence="1">Transposase</fullName>
    </submittedName>
</protein>
<gene>
    <name evidence="1" type="ORF">HAT86_16505</name>
</gene>
<dbReference type="Proteomes" id="UP000639775">
    <property type="component" value="Unassembled WGS sequence"/>
</dbReference>
<sequence>MLSADAAKEDRMPNSKYNEDFKKRVALAASDDTSTLKAVGQKFGVHPTLVRNWKLKYGQGENMSEELNPGLVWHIDRAKFSFDDADEYEEWKKEKKVFFEFSPSQSDDFGEAVFADASECEDDFEVNADRGKVSITLEEDGPIISAWVKVSADLAEDLDEETLSEWSSDEGGWASCSIHLGPYDASISEDDGGDWRFAEDS</sequence>
<dbReference type="InterPro" id="IPR009057">
    <property type="entry name" value="Homeodomain-like_sf"/>
</dbReference>
<dbReference type="AlphaFoldDB" id="A0A967BJ81"/>
<dbReference type="EMBL" id="JAAORB010000068">
    <property type="protein sequence ID" value="NHQ76047.1"/>
    <property type="molecule type" value="Genomic_DNA"/>
</dbReference>
<dbReference type="SUPFAM" id="SSF46689">
    <property type="entry name" value="Homeodomain-like"/>
    <property type="match status" value="1"/>
</dbReference>
<evidence type="ECO:0000313" key="2">
    <source>
        <dbReference type="Proteomes" id="UP000639775"/>
    </source>
</evidence>
<reference evidence="1" key="1">
    <citation type="submission" date="2020-03" db="EMBL/GenBank/DDBJ databases">
        <title>Roseovarius gahaiensis sp. nov., isolated from Gahai Saline Lake, China.</title>
        <authorList>
            <person name="Sun X."/>
        </authorList>
    </citation>
    <scope>NUCLEOTIDE SEQUENCE</scope>
    <source>
        <strain evidence="1">GH877</strain>
    </source>
</reference>
<comment type="caution">
    <text evidence="1">The sequence shown here is derived from an EMBL/GenBank/DDBJ whole genome shotgun (WGS) entry which is preliminary data.</text>
</comment>
<proteinExistence type="predicted"/>